<dbReference type="PANTHER" id="PTHR33336:SF3">
    <property type="entry name" value="ABM DOMAIN-CONTAINING PROTEIN"/>
    <property type="match status" value="1"/>
</dbReference>
<evidence type="ECO:0000313" key="3">
    <source>
        <dbReference type="Proteomes" id="UP000198649"/>
    </source>
</evidence>
<feature type="domain" description="ABM" evidence="1">
    <location>
        <begin position="2"/>
        <end position="90"/>
    </location>
</feature>
<dbReference type="OrthoDB" id="8452260at2"/>
<keyword evidence="2" id="KW-0560">Oxidoreductase</keyword>
<evidence type="ECO:0000313" key="2">
    <source>
        <dbReference type="EMBL" id="SFH88310.1"/>
    </source>
</evidence>
<evidence type="ECO:0000259" key="1">
    <source>
        <dbReference type="PROSITE" id="PS51725"/>
    </source>
</evidence>
<organism evidence="2 3">
    <name type="scientific">Nocardioides psychrotolerans</name>
    <dbReference type="NCBI Taxonomy" id="1005945"/>
    <lineage>
        <taxon>Bacteria</taxon>
        <taxon>Bacillati</taxon>
        <taxon>Actinomycetota</taxon>
        <taxon>Actinomycetes</taxon>
        <taxon>Propionibacteriales</taxon>
        <taxon>Nocardioidaceae</taxon>
        <taxon>Nocardioides</taxon>
    </lineage>
</organism>
<proteinExistence type="predicted"/>
<name>A0A1I3DNJ6_9ACTN</name>
<protein>
    <submittedName>
        <fullName evidence="2">Quinol monooxygenase YgiN</fullName>
    </submittedName>
</protein>
<accession>A0A1I3DNJ6</accession>
<dbReference type="AlphaFoldDB" id="A0A1I3DNJ6"/>
<dbReference type="InterPro" id="IPR011008">
    <property type="entry name" value="Dimeric_a/b-barrel"/>
</dbReference>
<dbReference type="Pfam" id="PF03992">
    <property type="entry name" value="ABM"/>
    <property type="match status" value="1"/>
</dbReference>
<dbReference type="InterPro" id="IPR050744">
    <property type="entry name" value="AI-2_Isomerase_LsrG"/>
</dbReference>
<gene>
    <name evidence="2" type="ORF">SAMN05216561_10310</name>
</gene>
<dbReference type="STRING" id="1005945.SAMN05216561_10310"/>
<reference evidence="2 3" key="1">
    <citation type="submission" date="2016-10" db="EMBL/GenBank/DDBJ databases">
        <authorList>
            <person name="de Groot N.N."/>
        </authorList>
    </citation>
    <scope>NUCLEOTIDE SEQUENCE [LARGE SCALE GENOMIC DNA]</scope>
    <source>
        <strain evidence="2 3">CGMCC 1.11156</strain>
    </source>
</reference>
<dbReference type="InterPro" id="IPR007138">
    <property type="entry name" value="ABM_dom"/>
</dbReference>
<dbReference type="RefSeq" id="WP_091110764.1">
    <property type="nucleotide sequence ID" value="NZ_BKAF01000049.1"/>
</dbReference>
<dbReference type="Proteomes" id="UP000198649">
    <property type="component" value="Unassembled WGS sequence"/>
</dbReference>
<dbReference type="Gene3D" id="3.30.70.100">
    <property type="match status" value="1"/>
</dbReference>
<dbReference type="GO" id="GO:0004497">
    <property type="term" value="F:monooxygenase activity"/>
    <property type="evidence" value="ECO:0007669"/>
    <property type="project" value="UniProtKB-KW"/>
</dbReference>
<sequence length="109" mass="12112">MIVITARFPVLAEHAEAWPDISRSFTEATRAEPGCLWFDWSRSLDVTDEYVLLEAFEDDAAAGAHVSSDHFFAAQRELPPYLAATPRIINMTVPGTSWSEMGELAVSRP</sequence>
<dbReference type="PANTHER" id="PTHR33336">
    <property type="entry name" value="QUINOL MONOOXYGENASE YGIN-RELATED"/>
    <property type="match status" value="1"/>
</dbReference>
<dbReference type="PROSITE" id="PS51725">
    <property type="entry name" value="ABM"/>
    <property type="match status" value="1"/>
</dbReference>
<keyword evidence="3" id="KW-1185">Reference proteome</keyword>
<keyword evidence="2" id="KW-0503">Monooxygenase</keyword>
<dbReference type="EMBL" id="FOQG01000003">
    <property type="protein sequence ID" value="SFH88310.1"/>
    <property type="molecule type" value="Genomic_DNA"/>
</dbReference>
<dbReference type="SUPFAM" id="SSF54909">
    <property type="entry name" value="Dimeric alpha+beta barrel"/>
    <property type="match status" value="1"/>
</dbReference>